<keyword evidence="7" id="KW-0175">Coiled coil</keyword>
<evidence type="ECO:0000256" key="8">
    <source>
        <dbReference type="SAM" id="MobiDB-lite"/>
    </source>
</evidence>
<dbReference type="Proteomes" id="UP000232323">
    <property type="component" value="Unassembled WGS sequence"/>
</dbReference>
<evidence type="ECO:0000256" key="6">
    <source>
        <dbReference type="ARBA" id="ARBA00022837"/>
    </source>
</evidence>
<dbReference type="PANTHER" id="PTHR24113:SF12">
    <property type="entry name" value="RAN GTPASE-ACTIVATING PROTEIN 1"/>
    <property type="match status" value="1"/>
</dbReference>
<keyword evidence="5" id="KW-0677">Repeat</keyword>
<gene>
    <name evidence="10" type="ORF">CEUSTIGMA_g11435.t1</name>
</gene>
<name>A0A250XMJ5_9CHLO</name>
<dbReference type="GO" id="GO:0015631">
    <property type="term" value="F:tubulin binding"/>
    <property type="evidence" value="ECO:0007669"/>
    <property type="project" value="InterPro"/>
</dbReference>
<evidence type="ECO:0000259" key="9">
    <source>
        <dbReference type="PROSITE" id="PS50222"/>
    </source>
</evidence>
<sequence length="1069" mass="114460">MNQAATSYIKICQDIGTSPIPEVLSCLSAGIKSCIISSPNEALQDGQVIALCAVLPLAAIEELCFHNLHLNINSWVAIADSCSKCKSLQKLIVKECVFTEGQQGMHSFAKAIGSCELHTIEVTSCLLGDQFSFTLSESRLLKCDRLDTLRLIQCGLTCEGVTRMAKAFESVGMMSNLKTLDLSHNRVSDKGACSLAAMLISEGASSSVPLQCLELEGNQITDVGGLALCKAAKGALVLSRLNLSLNSLTDGSLLAMADALRFNTGTIKEVALAGCQAKEESAVSVIKAATKNNSLHILDIRGVPLGPEGVTQLCQMLRYTATLNTLRVDVASRECAEMVARELPNNRSLMHLTLGGPVPEQLLAMMSEILAANTMRAVSVSPARTSPHIHAWIETATLSAGRPKQLNTSNQQTASAVHASKLMLGAPSSPGSPGPPIASRSRSASPGPGHRGPRSEAGGSVYSHNTYNTANTQRTAATYLSFQYSQMSRKTAVSTSVGAMKINNSMAAGGAAEKAAVIFRKHDLNQDNYLSRDEMLAALQEVGVLTGIRARHVGRFLESEFKKADYDGDGKISLQDFIAWYEKIAHYQTQASREGRIKSATYKHQIPVGAENNPALKRVFRNYCKYALGQGRQYAQDSVPHINMQQFSRLCADAGFIEPEGRLSTTAVEVVFIRYRPTTSRRLGFKEFVEALAAVAYEAGMQFEDVMVVLGCRSGQLLTPDAASQRGSEVSMGGARVGPTSGDAVEGQPFLAAGVNESATAGRAVTGAVLESIQELPPSNLQLQDIGGLKQKGGQNVGAKKVIKKKKRESDIGDSGSVSNPLYESMEGMLRKLSEEAGGGRSAADVKAMEMKLESFEQKLAAVEHLNKVNDFMRTQDINSRMLKIESSVQHAQSKQQELDQVAQQIESLQEVLKTLAVEIAHVKAGSSGGSTRDDGSKLSTTGTSEALNNIEELTHTATQALLQVQVLTGRVDDLQMAITTLQAQQRTTASMGGVGLDMSASEKKLLERQTRFEGALMQVARQVDVLEGRQREDQEASLRTLEAILSQAGIQPNSGATAAVNKLLPANA</sequence>
<evidence type="ECO:0000256" key="1">
    <source>
        <dbReference type="ARBA" id="ARBA00004430"/>
    </source>
</evidence>
<dbReference type="AlphaFoldDB" id="A0A250XMJ5"/>
<dbReference type="InterPro" id="IPR011992">
    <property type="entry name" value="EF-hand-dom_pair"/>
</dbReference>
<dbReference type="SUPFAM" id="SSF47473">
    <property type="entry name" value="EF-hand"/>
    <property type="match status" value="1"/>
</dbReference>
<protein>
    <recommendedName>
        <fullName evidence="9">EF-hand domain-containing protein</fullName>
    </recommendedName>
</protein>
<dbReference type="GO" id="GO:0046785">
    <property type="term" value="P:microtubule polymerization"/>
    <property type="evidence" value="ECO:0007669"/>
    <property type="project" value="InterPro"/>
</dbReference>
<evidence type="ECO:0000313" key="11">
    <source>
        <dbReference type="Proteomes" id="UP000232323"/>
    </source>
</evidence>
<evidence type="ECO:0000256" key="2">
    <source>
        <dbReference type="ARBA" id="ARBA00010994"/>
    </source>
</evidence>
<dbReference type="GO" id="GO:0005509">
    <property type="term" value="F:calcium ion binding"/>
    <property type="evidence" value="ECO:0007669"/>
    <property type="project" value="InterPro"/>
</dbReference>
<proteinExistence type="inferred from homology"/>
<dbReference type="OrthoDB" id="120976at2759"/>
<accession>A0A250XMJ5</accession>
<dbReference type="GO" id="GO:0005930">
    <property type="term" value="C:axoneme"/>
    <property type="evidence" value="ECO:0007669"/>
    <property type="project" value="UniProtKB-SubCell"/>
</dbReference>
<dbReference type="SUPFAM" id="SSF52047">
    <property type="entry name" value="RNI-like"/>
    <property type="match status" value="1"/>
</dbReference>
<dbReference type="PROSITE" id="PS00018">
    <property type="entry name" value="EF_HAND_1"/>
    <property type="match status" value="2"/>
</dbReference>
<evidence type="ECO:0000313" key="10">
    <source>
        <dbReference type="EMBL" id="GAX84010.1"/>
    </source>
</evidence>
<dbReference type="Gene3D" id="3.80.10.10">
    <property type="entry name" value="Ribonuclease Inhibitor"/>
    <property type="match status" value="2"/>
</dbReference>
<dbReference type="GO" id="GO:0006913">
    <property type="term" value="P:nucleocytoplasmic transport"/>
    <property type="evidence" value="ECO:0007669"/>
    <property type="project" value="TreeGrafter"/>
</dbReference>
<dbReference type="Pfam" id="PF13499">
    <property type="entry name" value="EF-hand_7"/>
    <property type="match status" value="1"/>
</dbReference>
<dbReference type="STRING" id="1157962.A0A250XMJ5"/>
<dbReference type="InterPro" id="IPR008907">
    <property type="entry name" value="TPP/p25"/>
</dbReference>
<evidence type="ECO:0000256" key="3">
    <source>
        <dbReference type="ARBA" id="ARBA00022468"/>
    </source>
</evidence>
<keyword evidence="11" id="KW-1185">Reference proteome</keyword>
<keyword evidence="6" id="KW-0106">Calcium</keyword>
<dbReference type="PROSITE" id="PS51450">
    <property type="entry name" value="LRR"/>
    <property type="match status" value="1"/>
</dbReference>
<feature type="compositionally biased region" description="Low complexity" evidence="8">
    <location>
        <begin position="437"/>
        <end position="448"/>
    </location>
</feature>
<feature type="domain" description="EF-hand" evidence="9">
    <location>
        <begin position="552"/>
        <end position="587"/>
    </location>
</feature>
<dbReference type="GO" id="GO:0005634">
    <property type="term" value="C:nucleus"/>
    <property type="evidence" value="ECO:0007669"/>
    <property type="project" value="TreeGrafter"/>
</dbReference>
<organism evidence="10 11">
    <name type="scientific">Chlamydomonas eustigma</name>
    <dbReference type="NCBI Taxonomy" id="1157962"/>
    <lineage>
        <taxon>Eukaryota</taxon>
        <taxon>Viridiplantae</taxon>
        <taxon>Chlorophyta</taxon>
        <taxon>core chlorophytes</taxon>
        <taxon>Chlorophyceae</taxon>
        <taxon>CS clade</taxon>
        <taxon>Chlamydomonadales</taxon>
        <taxon>Chlamydomonadaceae</taxon>
        <taxon>Chlamydomonas</taxon>
    </lineage>
</organism>
<dbReference type="Pfam" id="PF05517">
    <property type="entry name" value="p25-alpha"/>
    <property type="match status" value="1"/>
</dbReference>
<evidence type="ECO:0000256" key="4">
    <source>
        <dbReference type="ARBA" id="ARBA00022614"/>
    </source>
</evidence>
<evidence type="ECO:0000256" key="7">
    <source>
        <dbReference type="SAM" id="Coils"/>
    </source>
</evidence>
<dbReference type="EMBL" id="BEGY01000113">
    <property type="protein sequence ID" value="GAX84010.1"/>
    <property type="molecule type" value="Genomic_DNA"/>
</dbReference>
<feature type="domain" description="EF-hand" evidence="9">
    <location>
        <begin position="510"/>
        <end position="545"/>
    </location>
</feature>
<dbReference type="SMART" id="SM00368">
    <property type="entry name" value="LRR_RI"/>
    <property type="match status" value="5"/>
</dbReference>
<reference evidence="10 11" key="1">
    <citation type="submission" date="2017-08" db="EMBL/GenBank/DDBJ databases">
        <title>Acidophilic green algal genome provides insights into adaptation to an acidic environment.</title>
        <authorList>
            <person name="Hirooka S."/>
            <person name="Hirose Y."/>
            <person name="Kanesaki Y."/>
            <person name="Higuchi S."/>
            <person name="Fujiwara T."/>
            <person name="Onuma R."/>
            <person name="Era A."/>
            <person name="Ohbayashi R."/>
            <person name="Uzuka A."/>
            <person name="Nozaki H."/>
            <person name="Yoshikawa H."/>
            <person name="Miyagishima S.Y."/>
        </authorList>
    </citation>
    <scope>NUCLEOTIDE SEQUENCE [LARGE SCALE GENOMIC DNA]</scope>
    <source>
        <strain evidence="10 11">NIES-2499</strain>
    </source>
</reference>
<dbReference type="InterPro" id="IPR027038">
    <property type="entry name" value="RanGap"/>
</dbReference>
<dbReference type="SMART" id="SM00054">
    <property type="entry name" value="EFh"/>
    <property type="match status" value="2"/>
</dbReference>
<dbReference type="GO" id="GO:0005829">
    <property type="term" value="C:cytosol"/>
    <property type="evidence" value="ECO:0007669"/>
    <property type="project" value="TreeGrafter"/>
</dbReference>
<evidence type="ECO:0000256" key="5">
    <source>
        <dbReference type="ARBA" id="ARBA00022737"/>
    </source>
</evidence>
<dbReference type="InterPro" id="IPR002048">
    <property type="entry name" value="EF_hand_dom"/>
</dbReference>
<dbReference type="InterPro" id="IPR032675">
    <property type="entry name" value="LRR_dom_sf"/>
</dbReference>
<keyword evidence="3" id="KW-0343">GTPase activation</keyword>
<comment type="subcellular location">
    <subcellularLocation>
        <location evidence="1">Cytoplasm</location>
        <location evidence="1">Cytoskeleton</location>
        <location evidence="1">Cilium axoneme</location>
    </subcellularLocation>
</comment>
<dbReference type="GO" id="GO:0031267">
    <property type="term" value="F:small GTPase binding"/>
    <property type="evidence" value="ECO:0007669"/>
    <property type="project" value="TreeGrafter"/>
</dbReference>
<keyword evidence="4" id="KW-0433">Leucine-rich repeat</keyword>
<comment type="caution">
    <text evidence="10">The sequence shown here is derived from an EMBL/GenBank/DDBJ whole genome shotgun (WGS) entry which is preliminary data.</text>
</comment>
<feature type="region of interest" description="Disordered" evidence="8">
    <location>
        <begin position="423"/>
        <end position="466"/>
    </location>
</feature>
<comment type="similarity">
    <text evidence="2">Belongs to the TPPP family.</text>
</comment>
<dbReference type="Gene3D" id="1.10.238.10">
    <property type="entry name" value="EF-hand"/>
    <property type="match status" value="2"/>
</dbReference>
<feature type="coiled-coil region" evidence="7">
    <location>
        <begin position="892"/>
        <end position="919"/>
    </location>
</feature>
<feature type="region of interest" description="Disordered" evidence="8">
    <location>
        <begin position="799"/>
        <end position="820"/>
    </location>
</feature>
<dbReference type="PANTHER" id="PTHR24113">
    <property type="entry name" value="RAN GTPASE-ACTIVATING PROTEIN 1"/>
    <property type="match status" value="1"/>
</dbReference>
<dbReference type="InterPro" id="IPR001611">
    <property type="entry name" value="Leu-rich_rpt"/>
</dbReference>
<dbReference type="GO" id="GO:0048471">
    <property type="term" value="C:perinuclear region of cytoplasm"/>
    <property type="evidence" value="ECO:0007669"/>
    <property type="project" value="TreeGrafter"/>
</dbReference>
<dbReference type="CDD" id="cd00051">
    <property type="entry name" value="EFh"/>
    <property type="match status" value="1"/>
</dbReference>
<dbReference type="Pfam" id="PF13516">
    <property type="entry name" value="LRR_6"/>
    <property type="match status" value="2"/>
</dbReference>
<dbReference type="InterPro" id="IPR018247">
    <property type="entry name" value="EF_Hand_1_Ca_BS"/>
</dbReference>
<dbReference type="GO" id="GO:0005096">
    <property type="term" value="F:GTPase activator activity"/>
    <property type="evidence" value="ECO:0007669"/>
    <property type="project" value="UniProtKB-KW"/>
</dbReference>
<dbReference type="PROSITE" id="PS50222">
    <property type="entry name" value="EF_HAND_2"/>
    <property type="match status" value="2"/>
</dbReference>